<dbReference type="EMBL" id="KQ250354">
    <property type="protein sequence ID" value="KNC70732.1"/>
    <property type="molecule type" value="Genomic_DNA"/>
</dbReference>
<name>A0A0L0F218_9EUKA</name>
<evidence type="ECO:0000313" key="3">
    <source>
        <dbReference type="Proteomes" id="UP000054560"/>
    </source>
</evidence>
<dbReference type="GeneID" id="25917242"/>
<gene>
    <name evidence="2" type="ORF">SARC_16738</name>
</gene>
<organism evidence="2 3">
    <name type="scientific">Sphaeroforma arctica JP610</name>
    <dbReference type="NCBI Taxonomy" id="667725"/>
    <lineage>
        <taxon>Eukaryota</taxon>
        <taxon>Ichthyosporea</taxon>
        <taxon>Ichthyophonida</taxon>
        <taxon>Sphaeroforma</taxon>
    </lineage>
</organism>
<feature type="non-terminal residue" evidence="2">
    <location>
        <position position="1"/>
    </location>
</feature>
<dbReference type="AlphaFoldDB" id="A0A0L0F218"/>
<protein>
    <submittedName>
        <fullName evidence="2">Uncharacterized protein</fullName>
    </submittedName>
</protein>
<dbReference type="Proteomes" id="UP000054560">
    <property type="component" value="Unassembled WGS sequence"/>
</dbReference>
<sequence>TSQALPDDSTLPFPRGPLEGGSHCWSEPDTAKIFDRRGKTYMKDWRKVKANPALFKVGQWVRS</sequence>
<accession>A0A0L0F218</accession>
<feature type="region of interest" description="Disordered" evidence="1">
    <location>
        <begin position="1"/>
        <end position="24"/>
    </location>
</feature>
<evidence type="ECO:0000313" key="2">
    <source>
        <dbReference type="EMBL" id="KNC70732.1"/>
    </source>
</evidence>
<reference evidence="2 3" key="1">
    <citation type="submission" date="2011-02" db="EMBL/GenBank/DDBJ databases">
        <title>The Genome Sequence of Sphaeroforma arctica JP610.</title>
        <authorList>
            <consortium name="The Broad Institute Genome Sequencing Platform"/>
            <person name="Russ C."/>
            <person name="Cuomo C."/>
            <person name="Young S.K."/>
            <person name="Zeng Q."/>
            <person name="Gargeya S."/>
            <person name="Alvarado L."/>
            <person name="Berlin A."/>
            <person name="Chapman S.B."/>
            <person name="Chen Z."/>
            <person name="Freedman E."/>
            <person name="Gellesch M."/>
            <person name="Goldberg J."/>
            <person name="Griggs A."/>
            <person name="Gujja S."/>
            <person name="Heilman E."/>
            <person name="Heiman D."/>
            <person name="Howarth C."/>
            <person name="Mehta T."/>
            <person name="Neiman D."/>
            <person name="Pearson M."/>
            <person name="Roberts A."/>
            <person name="Saif S."/>
            <person name="Shea T."/>
            <person name="Shenoy N."/>
            <person name="Sisk P."/>
            <person name="Stolte C."/>
            <person name="Sykes S."/>
            <person name="White J."/>
            <person name="Yandava C."/>
            <person name="Burger G."/>
            <person name="Gray M.W."/>
            <person name="Holland P.W.H."/>
            <person name="King N."/>
            <person name="Lang F.B.F."/>
            <person name="Roger A.J."/>
            <person name="Ruiz-Trillo I."/>
            <person name="Haas B."/>
            <person name="Nusbaum C."/>
            <person name="Birren B."/>
        </authorList>
    </citation>
    <scope>NUCLEOTIDE SEQUENCE [LARGE SCALE GENOMIC DNA]</scope>
    <source>
        <strain evidence="2 3">JP610</strain>
    </source>
</reference>
<proteinExistence type="predicted"/>
<dbReference type="RefSeq" id="XP_014144634.1">
    <property type="nucleotide sequence ID" value="XM_014289159.1"/>
</dbReference>
<evidence type="ECO:0000256" key="1">
    <source>
        <dbReference type="SAM" id="MobiDB-lite"/>
    </source>
</evidence>
<keyword evidence="3" id="KW-1185">Reference proteome</keyword>